<dbReference type="SUPFAM" id="SSF52402">
    <property type="entry name" value="Adenine nucleotide alpha hydrolases-like"/>
    <property type="match status" value="1"/>
</dbReference>
<dbReference type="Gene3D" id="3.40.50.620">
    <property type="entry name" value="HUPs"/>
    <property type="match status" value="1"/>
</dbReference>
<organism evidence="2 3">
    <name type="scientific">Rhizobium metallidurans</name>
    <dbReference type="NCBI Taxonomy" id="1265931"/>
    <lineage>
        <taxon>Bacteria</taxon>
        <taxon>Pseudomonadati</taxon>
        <taxon>Pseudomonadota</taxon>
        <taxon>Alphaproteobacteria</taxon>
        <taxon>Hyphomicrobiales</taxon>
        <taxon>Rhizobiaceae</taxon>
        <taxon>Rhizobium/Agrobacterium group</taxon>
        <taxon>Rhizobium</taxon>
    </lineage>
</organism>
<reference evidence="2 3" key="1">
    <citation type="submission" date="2020-08" db="EMBL/GenBank/DDBJ databases">
        <title>Genomic Encyclopedia of Type Strains, Phase IV (KMG-IV): sequencing the most valuable type-strain genomes for metagenomic binning, comparative biology and taxonomic classification.</title>
        <authorList>
            <person name="Goeker M."/>
        </authorList>
    </citation>
    <scope>NUCLEOTIDE SEQUENCE [LARGE SCALE GENOMIC DNA]</scope>
    <source>
        <strain evidence="2 3">DSM 26575</strain>
    </source>
</reference>
<name>A0A7W6GC86_9HYPH</name>
<dbReference type="Proteomes" id="UP000582090">
    <property type="component" value="Unassembled WGS sequence"/>
</dbReference>
<gene>
    <name evidence="2" type="ORF">GGQ67_003479</name>
</gene>
<keyword evidence="3" id="KW-1185">Reference proteome</keyword>
<dbReference type="EMBL" id="JACIDW010000012">
    <property type="protein sequence ID" value="MBB3965800.1"/>
    <property type="molecule type" value="Genomic_DNA"/>
</dbReference>
<evidence type="ECO:0000313" key="2">
    <source>
        <dbReference type="EMBL" id="MBB3965800.1"/>
    </source>
</evidence>
<evidence type="ECO:0000256" key="1">
    <source>
        <dbReference type="SAM" id="MobiDB-lite"/>
    </source>
</evidence>
<evidence type="ECO:0008006" key="4">
    <source>
        <dbReference type="Google" id="ProtNLM"/>
    </source>
</evidence>
<accession>A0A7W6GC86</accession>
<dbReference type="RefSeq" id="WP_246400208.1">
    <property type="nucleotide sequence ID" value="NZ_JACIDW010000012.1"/>
</dbReference>
<sequence>MRELQNRRSETNQSVGRHHRRLSANAGTSPQIALPFVATPNSLTNRISTTREITDLLAQDAAVAIGISGGKDSQAAATATIQYLDQIGHRGPRLLIHADLGSVEWADSLPTCERLSAQLGTDFVVVRRKQGGLMDRWESRWRSNVTRYEGLSTVTLVPCWSTPAMRFCTTYGDTRYVNNDGFGLSTMLWTTAMLDSAIEV</sequence>
<protein>
    <recommendedName>
        <fullName evidence="4">Phosphoadenosine phosphosulphate reductase domain-containing protein</fullName>
    </recommendedName>
</protein>
<comment type="caution">
    <text evidence="2">The sequence shown here is derived from an EMBL/GenBank/DDBJ whole genome shotgun (WGS) entry which is preliminary data.</text>
</comment>
<dbReference type="InterPro" id="IPR014729">
    <property type="entry name" value="Rossmann-like_a/b/a_fold"/>
</dbReference>
<dbReference type="AlphaFoldDB" id="A0A7W6GC86"/>
<feature type="region of interest" description="Disordered" evidence="1">
    <location>
        <begin position="1"/>
        <end position="24"/>
    </location>
</feature>
<proteinExistence type="predicted"/>
<evidence type="ECO:0000313" key="3">
    <source>
        <dbReference type="Proteomes" id="UP000582090"/>
    </source>
</evidence>
<feature type="compositionally biased region" description="Basic and acidic residues" evidence="1">
    <location>
        <begin position="1"/>
        <end position="10"/>
    </location>
</feature>